<protein>
    <submittedName>
        <fullName evidence="1">Uncharacterized protein</fullName>
    </submittedName>
</protein>
<reference evidence="1 2" key="1">
    <citation type="journal article" date="2019" name="Commun. Biol.">
        <title>The bagworm genome reveals a unique fibroin gene that provides high tensile strength.</title>
        <authorList>
            <person name="Kono N."/>
            <person name="Nakamura H."/>
            <person name="Ohtoshi R."/>
            <person name="Tomita M."/>
            <person name="Numata K."/>
            <person name="Arakawa K."/>
        </authorList>
    </citation>
    <scope>NUCLEOTIDE SEQUENCE [LARGE SCALE GENOMIC DNA]</scope>
</reference>
<evidence type="ECO:0000313" key="1">
    <source>
        <dbReference type="EMBL" id="GBP05033.1"/>
    </source>
</evidence>
<accession>A0A4C1SS25</accession>
<dbReference type="AlphaFoldDB" id="A0A4C1SS25"/>
<dbReference type="OrthoDB" id="16066at2759"/>
<comment type="caution">
    <text evidence="1">The sequence shown here is derived from an EMBL/GenBank/DDBJ whole genome shotgun (WGS) entry which is preliminary data.</text>
</comment>
<gene>
    <name evidence="1" type="ORF">EVAR_3383_1</name>
</gene>
<sequence length="87" mass="9736">MPEWKGRVPLTRSHCERITGVCKASAYLWLDVLESLQSLWCGSTSDGTPAEINSPKCLQNHGVTRDRWHCAGSERPSVFLPTLVRLV</sequence>
<dbReference type="Proteomes" id="UP000299102">
    <property type="component" value="Unassembled WGS sequence"/>
</dbReference>
<dbReference type="EMBL" id="BGZK01000016">
    <property type="protein sequence ID" value="GBP05033.1"/>
    <property type="molecule type" value="Genomic_DNA"/>
</dbReference>
<name>A0A4C1SS25_EUMVA</name>
<keyword evidence="2" id="KW-1185">Reference proteome</keyword>
<organism evidence="1 2">
    <name type="scientific">Eumeta variegata</name>
    <name type="common">Bagworm moth</name>
    <name type="synonym">Eumeta japonica</name>
    <dbReference type="NCBI Taxonomy" id="151549"/>
    <lineage>
        <taxon>Eukaryota</taxon>
        <taxon>Metazoa</taxon>
        <taxon>Ecdysozoa</taxon>
        <taxon>Arthropoda</taxon>
        <taxon>Hexapoda</taxon>
        <taxon>Insecta</taxon>
        <taxon>Pterygota</taxon>
        <taxon>Neoptera</taxon>
        <taxon>Endopterygota</taxon>
        <taxon>Lepidoptera</taxon>
        <taxon>Glossata</taxon>
        <taxon>Ditrysia</taxon>
        <taxon>Tineoidea</taxon>
        <taxon>Psychidae</taxon>
        <taxon>Oiketicinae</taxon>
        <taxon>Eumeta</taxon>
    </lineage>
</organism>
<proteinExistence type="predicted"/>
<evidence type="ECO:0000313" key="2">
    <source>
        <dbReference type="Proteomes" id="UP000299102"/>
    </source>
</evidence>